<reference evidence="1 2" key="1">
    <citation type="journal article" date="2011" name="J. Bacteriol.">
        <title>Genome Sequence of an Ammonia-Oxidizing Soil Archaeon, "Candidatus Nitrosoarchaeum koreensis" MY1.</title>
        <authorList>
            <person name="Kim B.K."/>
            <person name="Jung M.Y."/>
            <person name="Yu D.S."/>
            <person name="Park S.J."/>
            <person name="Oh T.K."/>
            <person name="Rhee S.K."/>
            <person name="Kim J.F."/>
        </authorList>
    </citation>
    <scope>NUCLEOTIDE SEQUENCE [LARGE SCALE GENOMIC DNA]</scope>
    <source>
        <strain evidence="1 2">MY1</strain>
    </source>
</reference>
<dbReference type="EMBL" id="AFPU01000001">
    <property type="protein sequence ID" value="EGP94045.1"/>
    <property type="molecule type" value="Genomic_DNA"/>
</dbReference>
<protein>
    <recommendedName>
        <fullName evidence="3">DUF4145 domain-containing protein</fullName>
    </recommendedName>
</protein>
<comment type="caution">
    <text evidence="1">The sequence shown here is derived from an EMBL/GenBank/DDBJ whole genome shotgun (WGS) entry which is preliminary data.</text>
</comment>
<dbReference type="Proteomes" id="UP000004440">
    <property type="component" value="Unassembled WGS sequence"/>
</dbReference>
<dbReference type="AlphaFoldDB" id="F9CXS9"/>
<gene>
    <name evidence="1" type="ORF">MY1_1287</name>
</gene>
<organism evidence="1 2">
    <name type="scientific">Nitrosarchaeum koreense MY1</name>
    <dbReference type="NCBI Taxonomy" id="1001994"/>
    <lineage>
        <taxon>Archaea</taxon>
        <taxon>Nitrososphaerota</taxon>
        <taxon>Nitrososphaeria</taxon>
        <taxon>Nitrosopumilales</taxon>
        <taxon>Nitrosopumilaceae</taxon>
        <taxon>Nitrosarchaeum</taxon>
    </lineage>
</organism>
<accession>F9CXS9</accession>
<evidence type="ECO:0008006" key="3">
    <source>
        <dbReference type="Google" id="ProtNLM"/>
    </source>
</evidence>
<name>F9CXS9_9ARCH</name>
<evidence type="ECO:0000313" key="1">
    <source>
        <dbReference type="EMBL" id="EGP94045.1"/>
    </source>
</evidence>
<evidence type="ECO:0000313" key="2">
    <source>
        <dbReference type="Proteomes" id="UP000004440"/>
    </source>
</evidence>
<keyword evidence="2" id="KW-1185">Reference proteome</keyword>
<proteinExistence type="predicted"/>
<sequence length="150" mass="17340">MIVPPIIHYKQEQTRIKKENDTPIRRKFLTVKEELDKAVSNAADHPEDAMGHVRTALNLSLANKFNFEKITSMKGFFNDAEKFGLPLPGYEMIYAIFNEGSKRLHEGKIHTNFEVSHAINTITNFIVELERLDIPQELIKEFKIKCKNVI</sequence>